<evidence type="ECO:0000256" key="1">
    <source>
        <dbReference type="PROSITE-ProRule" id="PRU00221"/>
    </source>
</evidence>
<feature type="region of interest" description="Disordered" evidence="2">
    <location>
        <begin position="1"/>
        <end position="24"/>
    </location>
</feature>
<feature type="repeat" description="WD" evidence="1">
    <location>
        <begin position="326"/>
        <end position="368"/>
    </location>
</feature>
<dbReference type="Gene3D" id="2.130.10.10">
    <property type="entry name" value="YVTN repeat-like/Quinoprotein amine dehydrogenase"/>
    <property type="match status" value="3"/>
</dbReference>
<accession>L8HEU3</accession>
<proteinExistence type="predicted"/>
<feature type="region of interest" description="Disordered" evidence="2">
    <location>
        <begin position="449"/>
        <end position="524"/>
    </location>
</feature>
<dbReference type="VEuPathDB" id="AmoebaDB:ACA1_073090"/>
<dbReference type="Pfam" id="PF10282">
    <property type="entry name" value="Lactonase"/>
    <property type="match status" value="1"/>
</dbReference>
<sequence length="524" mass="58946">MEQEEGQRPDGKLPSEEPVAKRQRLEEVTYVEEATSIEYQITRTETHVNQEAVYAAYEFGVVASEPEPEQTPYTSEEAVAHEETSEVLLPALPPAHPWHIGAQESYFRQLYVADEFEHHRNNFLKLALWSADGTCMLTTSEDNLVRIFEVYVRFIHAEAYKLQEMTEEEQLSFVPHPLRSVLQIKEGETVYDACWYPHMNSQQPSTCCFLTTSRDHPIHMWDAFTGQHRATYRAYDHMDEITAALSITFNLTADKIYAGYSGMIRIFDTASPGRSYRTLSTKDIGAKGIVSCLAFNPDYSGLVAAGSYSGLVGLYTEGDRGVVSVLEGHRGGVTQALFTPDGNYLFTGARKENDILCWDIRNTSRVVMRLSRLVDTNQHIRFDIDPTGKYLITASQDSRAYVYDLQTGGVVQELLGHTDVVNSAAFHPFAPLVATATGDRKYAVQMKNFDDDASDEPKEGEEARATGAAGDQTAATEKGKEKEEEEEEEPEEAEEESEQQRRPHQQNVLALWSQLARRQTPGEL</sequence>
<dbReference type="RefSeq" id="XP_004353203.1">
    <property type="nucleotide sequence ID" value="XM_004353151.1"/>
</dbReference>
<reference evidence="3 4" key="1">
    <citation type="journal article" date="2013" name="Genome Biol.">
        <title>Genome of Acanthamoeba castellanii highlights extensive lateral gene transfer and early evolution of tyrosine kinase signaling.</title>
        <authorList>
            <person name="Clarke M."/>
            <person name="Lohan A.J."/>
            <person name="Liu B."/>
            <person name="Lagkouvardos I."/>
            <person name="Roy S."/>
            <person name="Zafar N."/>
            <person name="Bertelli C."/>
            <person name="Schilde C."/>
            <person name="Kianianmomeni A."/>
            <person name="Burglin T.R."/>
            <person name="Frech C."/>
            <person name="Turcotte B."/>
            <person name="Kopec K.O."/>
            <person name="Synnott J.M."/>
            <person name="Choo C."/>
            <person name="Paponov I."/>
            <person name="Finkler A."/>
            <person name="Soon Heng Tan C."/>
            <person name="Hutchins A.P."/>
            <person name="Weinmeier T."/>
            <person name="Rattei T."/>
            <person name="Chu J.S."/>
            <person name="Gimenez G."/>
            <person name="Irimia M."/>
            <person name="Rigden D.J."/>
            <person name="Fitzpatrick D.A."/>
            <person name="Lorenzo-Morales J."/>
            <person name="Bateman A."/>
            <person name="Chiu C.H."/>
            <person name="Tang P."/>
            <person name="Hegemann P."/>
            <person name="Fromm H."/>
            <person name="Raoult D."/>
            <person name="Greub G."/>
            <person name="Miranda-Saavedra D."/>
            <person name="Chen N."/>
            <person name="Nash P."/>
            <person name="Ginger M.L."/>
            <person name="Horn M."/>
            <person name="Schaap P."/>
            <person name="Caler L."/>
            <person name="Loftus B."/>
        </authorList>
    </citation>
    <scope>NUCLEOTIDE SEQUENCE [LARGE SCALE GENOMIC DNA]</scope>
    <source>
        <strain evidence="3 4">Neff</strain>
    </source>
</reference>
<protein>
    <submittedName>
        <fullName evidence="3">WD domain, G-beta repeat-containing protein</fullName>
    </submittedName>
</protein>
<feature type="compositionally biased region" description="Acidic residues" evidence="2">
    <location>
        <begin position="483"/>
        <end position="497"/>
    </location>
</feature>
<feature type="compositionally biased region" description="Basic and acidic residues" evidence="2">
    <location>
        <begin position="455"/>
        <end position="464"/>
    </location>
</feature>
<evidence type="ECO:0000313" key="4">
    <source>
        <dbReference type="Proteomes" id="UP000011083"/>
    </source>
</evidence>
<name>L8HEU3_ACACF</name>
<evidence type="ECO:0000313" key="3">
    <source>
        <dbReference type="EMBL" id="ELR23675.1"/>
    </source>
</evidence>
<gene>
    <name evidence="3" type="ORF">ACA1_073090</name>
</gene>
<dbReference type="Pfam" id="PF00400">
    <property type="entry name" value="WD40"/>
    <property type="match status" value="2"/>
</dbReference>
<dbReference type="KEGG" id="acan:ACA1_073090"/>
<dbReference type="InterPro" id="IPR036322">
    <property type="entry name" value="WD40_repeat_dom_sf"/>
</dbReference>
<dbReference type="EMBL" id="KB007857">
    <property type="protein sequence ID" value="ELR23675.1"/>
    <property type="molecule type" value="Genomic_DNA"/>
</dbReference>
<dbReference type="Proteomes" id="UP000011083">
    <property type="component" value="Unassembled WGS sequence"/>
</dbReference>
<keyword evidence="1" id="KW-0853">WD repeat</keyword>
<dbReference type="OMA" id="ICILEGQ"/>
<dbReference type="PANTHER" id="PTHR13211">
    <property type="entry name" value="TELOMERASE CAJAL BODY PROTEIN 1"/>
    <property type="match status" value="1"/>
</dbReference>
<dbReference type="STRING" id="1257118.L8HEU3"/>
<organism evidence="3 4">
    <name type="scientific">Acanthamoeba castellanii (strain ATCC 30010 / Neff)</name>
    <dbReference type="NCBI Taxonomy" id="1257118"/>
    <lineage>
        <taxon>Eukaryota</taxon>
        <taxon>Amoebozoa</taxon>
        <taxon>Discosea</taxon>
        <taxon>Longamoebia</taxon>
        <taxon>Centramoebida</taxon>
        <taxon>Acanthamoebidae</taxon>
        <taxon>Acanthamoeba</taxon>
    </lineage>
</organism>
<dbReference type="SMART" id="SM00320">
    <property type="entry name" value="WD40"/>
    <property type="match status" value="7"/>
</dbReference>
<dbReference type="GeneID" id="14924658"/>
<dbReference type="InterPro" id="IPR019405">
    <property type="entry name" value="Lactonase_7-beta_prop"/>
</dbReference>
<dbReference type="PANTHER" id="PTHR13211:SF0">
    <property type="entry name" value="TELOMERASE CAJAL BODY PROTEIN 1"/>
    <property type="match status" value="1"/>
</dbReference>
<dbReference type="InterPro" id="IPR015943">
    <property type="entry name" value="WD40/YVTN_repeat-like_dom_sf"/>
</dbReference>
<feature type="compositionally biased region" description="Low complexity" evidence="2">
    <location>
        <begin position="465"/>
        <end position="476"/>
    </location>
</feature>
<dbReference type="InterPro" id="IPR051150">
    <property type="entry name" value="SWT21/TCAB1_mRNA_Telomere"/>
</dbReference>
<evidence type="ECO:0000256" key="2">
    <source>
        <dbReference type="SAM" id="MobiDB-lite"/>
    </source>
</evidence>
<dbReference type="PROSITE" id="PS50082">
    <property type="entry name" value="WD_REPEATS_2"/>
    <property type="match status" value="1"/>
</dbReference>
<dbReference type="SUPFAM" id="SSF50978">
    <property type="entry name" value="WD40 repeat-like"/>
    <property type="match status" value="1"/>
</dbReference>
<dbReference type="AlphaFoldDB" id="L8HEU3"/>
<dbReference type="InterPro" id="IPR001680">
    <property type="entry name" value="WD40_rpt"/>
</dbReference>
<dbReference type="OrthoDB" id="239865at2759"/>
<keyword evidence="4" id="KW-1185">Reference proteome</keyword>